<evidence type="ECO:0000313" key="1">
    <source>
        <dbReference type="Ensembl" id="ENSONIP00000040261.1"/>
    </source>
</evidence>
<evidence type="ECO:0008006" key="3">
    <source>
        <dbReference type="Google" id="ProtNLM"/>
    </source>
</evidence>
<dbReference type="GeneTree" id="ENSGT00770000121701"/>
<dbReference type="InterPro" id="IPR013783">
    <property type="entry name" value="Ig-like_fold"/>
</dbReference>
<reference evidence="1" key="3">
    <citation type="submission" date="2025-09" db="UniProtKB">
        <authorList>
            <consortium name="Ensembl"/>
        </authorList>
    </citation>
    <scope>IDENTIFICATION</scope>
</reference>
<keyword evidence="2" id="KW-1185">Reference proteome</keyword>
<dbReference type="SUPFAM" id="SSF48726">
    <property type="entry name" value="Immunoglobulin"/>
    <property type="match status" value="1"/>
</dbReference>
<dbReference type="InterPro" id="IPR036179">
    <property type="entry name" value="Ig-like_dom_sf"/>
</dbReference>
<reference evidence="1" key="2">
    <citation type="submission" date="2025-08" db="UniProtKB">
        <authorList>
            <consortium name="Ensembl"/>
        </authorList>
    </citation>
    <scope>IDENTIFICATION</scope>
</reference>
<protein>
    <recommendedName>
        <fullName evidence="3">Immunoglobulin V-set domain-containing protein</fullName>
    </recommendedName>
</protein>
<dbReference type="Ensembl" id="ENSONIT00000076172.1">
    <property type="protein sequence ID" value="ENSONIP00000040261.1"/>
    <property type="gene ID" value="ENSONIG00000038719.1"/>
</dbReference>
<evidence type="ECO:0000313" key="2">
    <source>
        <dbReference type="Proteomes" id="UP000005207"/>
    </source>
</evidence>
<reference evidence="2" key="1">
    <citation type="submission" date="2012-01" db="EMBL/GenBank/DDBJ databases">
        <title>The Genome Sequence of Oreochromis niloticus (Nile Tilapia).</title>
        <authorList>
            <consortium name="Broad Institute Genome Assembly Team"/>
            <consortium name="Broad Institute Sequencing Platform"/>
            <person name="Di Palma F."/>
            <person name="Johnson J."/>
            <person name="Lander E.S."/>
            <person name="Lindblad-Toh K."/>
        </authorList>
    </citation>
    <scope>NUCLEOTIDE SEQUENCE [LARGE SCALE GENOMIC DNA]</scope>
</reference>
<dbReference type="InParanoid" id="A0A669C0V0"/>
<dbReference type="Gene3D" id="2.60.40.10">
    <property type="entry name" value="Immunoglobulins"/>
    <property type="match status" value="1"/>
</dbReference>
<dbReference type="AlphaFoldDB" id="A0A669C0V0"/>
<name>A0A669C0V0_ORENI</name>
<dbReference type="Proteomes" id="UP000005207">
    <property type="component" value="Linkage group LG3"/>
</dbReference>
<accession>A0A669C0V0</accession>
<sequence>MCVRVLGFLTKCFEFPVFFVTLYCELCSHCWSFVTPLSVAEENHNITLEWTFTTKPDRSSKTLNILCELFISHKSSVLYHVHEGVEIFFYNSDTDTEVYPDENYRGRLHCDPRLARKGRLECLLTDVRLNDTGTYDCMIVLNRESSYKTCDLNVKGKTTSPAPLLVSSTITKQERNILTWIIKGYPISVFLTLRDIFPALSQ</sequence>
<proteinExistence type="predicted"/>
<organism evidence="1 2">
    <name type="scientific">Oreochromis niloticus</name>
    <name type="common">Nile tilapia</name>
    <name type="synonym">Tilapia nilotica</name>
    <dbReference type="NCBI Taxonomy" id="8128"/>
    <lineage>
        <taxon>Eukaryota</taxon>
        <taxon>Metazoa</taxon>
        <taxon>Chordata</taxon>
        <taxon>Craniata</taxon>
        <taxon>Vertebrata</taxon>
        <taxon>Euteleostomi</taxon>
        <taxon>Actinopterygii</taxon>
        <taxon>Neopterygii</taxon>
        <taxon>Teleostei</taxon>
        <taxon>Neoteleostei</taxon>
        <taxon>Acanthomorphata</taxon>
        <taxon>Ovalentaria</taxon>
        <taxon>Cichlomorphae</taxon>
        <taxon>Cichliformes</taxon>
        <taxon>Cichlidae</taxon>
        <taxon>African cichlids</taxon>
        <taxon>Pseudocrenilabrinae</taxon>
        <taxon>Oreochromini</taxon>
        <taxon>Oreochromis</taxon>
    </lineage>
</organism>